<organism evidence="1 2">
    <name type="scientific">Vararia minispora EC-137</name>
    <dbReference type="NCBI Taxonomy" id="1314806"/>
    <lineage>
        <taxon>Eukaryota</taxon>
        <taxon>Fungi</taxon>
        <taxon>Dikarya</taxon>
        <taxon>Basidiomycota</taxon>
        <taxon>Agaricomycotina</taxon>
        <taxon>Agaricomycetes</taxon>
        <taxon>Russulales</taxon>
        <taxon>Lachnocladiaceae</taxon>
        <taxon>Vararia</taxon>
    </lineage>
</organism>
<reference evidence="1" key="2">
    <citation type="journal article" date="2022" name="New Phytol.">
        <title>Evolutionary transition to the ectomycorrhizal habit in the genomes of a hyperdiverse lineage of mushroom-forming fungi.</title>
        <authorList>
            <person name="Looney B."/>
            <person name="Miyauchi S."/>
            <person name="Morin E."/>
            <person name="Drula E."/>
            <person name="Courty P.E."/>
            <person name="Kohler A."/>
            <person name="Kuo A."/>
            <person name="LaButti K."/>
            <person name="Pangilinan J."/>
            <person name="Lipzen A."/>
            <person name="Riley R."/>
            <person name="Andreopoulos W."/>
            <person name="He G."/>
            <person name="Johnson J."/>
            <person name="Nolan M."/>
            <person name="Tritt A."/>
            <person name="Barry K.W."/>
            <person name="Grigoriev I.V."/>
            <person name="Nagy L.G."/>
            <person name="Hibbett D."/>
            <person name="Henrissat B."/>
            <person name="Matheny P.B."/>
            <person name="Labbe J."/>
            <person name="Martin F.M."/>
        </authorList>
    </citation>
    <scope>NUCLEOTIDE SEQUENCE</scope>
    <source>
        <strain evidence="1">EC-137</strain>
    </source>
</reference>
<dbReference type="Proteomes" id="UP000814128">
    <property type="component" value="Unassembled WGS sequence"/>
</dbReference>
<evidence type="ECO:0000313" key="1">
    <source>
        <dbReference type="EMBL" id="KAI0036225.1"/>
    </source>
</evidence>
<sequence>SALSAVEATVYRHEFINIFRHSHAALLHPSDMRILERLEPAAVARDEQAGAVFLARDVMARLGRLTDPRRR</sequence>
<gene>
    <name evidence="1" type="ORF">K488DRAFT_33802</name>
</gene>
<feature type="non-terminal residue" evidence="1">
    <location>
        <position position="71"/>
    </location>
</feature>
<comment type="caution">
    <text evidence="1">The sequence shown here is derived from an EMBL/GenBank/DDBJ whole genome shotgun (WGS) entry which is preliminary data.</text>
</comment>
<feature type="non-terminal residue" evidence="1">
    <location>
        <position position="1"/>
    </location>
</feature>
<reference evidence="1" key="1">
    <citation type="submission" date="2021-02" db="EMBL/GenBank/DDBJ databases">
        <authorList>
            <consortium name="DOE Joint Genome Institute"/>
            <person name="Ahrendt S."/>
            <person name="Looney B.P."/>
            <person name="Miyauchi S."/>
            <person name="Morin E."/>
            <person name="Drula E."/>
            <person name="Courty P.E."/>
            <person name="Chicoki N."/>
            <person name="Fauchery L."/>
            <person name="Kohler A."/>
            <person name="Kuo A."/>
            <person name="Labutti K."/>
            <person name="Pangilinan J."/>
            <person name="Lipzen A."/>
            <person name="Riley R."/>
            <person name="Andreopoulos W."/>
            <person name="He G."/>
            <person name="Johnson J."/>
            <person name="Barry K.W."/>
            <person name="Grigoriev I.V."/>
            <person name="Nagy L."/>
            <person name="Hibbett D."/>
            <person name="Henrissat B."/>
            <person name="Matheny P.B."/>
            <person name="Labbe J."/>
            <person name="Martin F."/>
        </authorList>
    </citation>
    <scope>NUCLEOTIDE SEQUENCE</scope>
    <source>
        <strain evidence="1">EC-137</strain>
    </source>
</reference>
<keyword evidence="2" id="KW-1185">Reference proteome</keyword>
<evidence type="ECO:0000313" key="2">
    <source>
        <dbReference type="Proteomes" id="UP000814128"/>
    </source>
</evidence>
<proteinExistence type="predicted"/>
<dbReference type="EMBL" id="MU273474">
    <property type="protein sequence ID" value="KAI0036225.1"/>
    <property type="molecule type" value="Genomic_DNA"/>
</dbReference>
<protein>
    <submittedName>
        <fullName evidence="1">Uncharacterized protein</fullName>
    </submittedName>
</protein>
<name>A0ACB8QXF9_9AGAM</name>
<accession>A0ACB8QXF9</accession>